<accession>X1LQ16</accession>
<comment type="caution">
    <text evidence="1">The sequence shown here is derived from an EMBL/GenBank/DDBJ whole genome shotgun (WGS) entry which is preliminary data.</text>
</comment>
<gene>
    <name evidence="1" type="ORF">S06H3_04183</name>
</gene>
<feature type="non-terminal residue" evidence="1">
    <location>
        <position position="132"/>
    </location>
</feature>
<organism evidence="1">
    <name type="scientific">marine sediment metagenome</name>
    <dbReference type="NCBI Taxonomy" id="412755"/>
    <lineage>
        <taxon>unclassified sequences</taxon>
        <taxon>metagenomes</taxon>
        <taxon>ecological metagenomes</taxon>
    </lineage>
</organism>
<protein>
    <submittedName>
        <fullName evidence="1">Uncharacterized protein</fullName>
    </submittedName>
</protein>
<dbReference type="AlphaFoldDB" id="X1LQ16"/>
<dbReference type="EMBL" id="BARV01001441">
    <property type="protein sequence ID" value="GAH96238.1"/>
    <property type="molecule type" value="Genomic_DNA"/>
</dbReference>
<proteinExistence type="predicted"/>
<name>X1LQ16_9ZZZZ</name>
<reference evidence="1" key="1">
    <citation type="journal article" date="2014" name="Front. Microbiol.">
        <title>High frequency of phylogenetically diverse reductive dehalogenase-homologous genes in deep subseafloor sedimentary metagenomes.</title>
        <authorList>
            <person name="Kawai M."/>
            <person name="Futagami T."/>
            <person name="Toyoda A."/>
            <person name="Takaki Y."/>
            <person name="Nishi S."/>
            <person name="Hori S."/>
            <person name="Arai W."/>
            <person name="Tsubouchi T."/>
            <person name="Morono Y."/>
            <person name="Uchiyama I."/>
            <person name="Ito T."/>
            <person name="Fujiyama A."/>
            <person name="Inagaki F."/>
            <person name="Takami H."/>
        </authorList>
    </citation>
    <scope>NUCLEOTIDE SEQUENCE</scope>
    <source>
        <strain evidence="1">Expedition CK06-06</strain>
    </source>
</reference>
<evidence type="ECO:0000313" key="1">
    <source>
        <dbReference type="EMBL" id="GAH96238.1"/>
    </source>
</evidence>
<sequence>MDKKCITGIQIFIPPTKPDSVKKTSLTRIIDYIEHKFHIDIIIIGWGDNPLLYEECLRKARIHNTQVYFWYPVLSEIPNFQSSFQVVGYNKSKVISEWLTDTGEHFLFACPNSRKFESVLKKNFESLSKKLR</sequence>